<evidence type="ECO:0000256" key="2">
    <source>
        <dbReference type="SAM" id="Phobius"/>
    </source>
</evidence>
<dbReference type="OrthoDB" id="2139960at2"/>
<dbReference type="EMBL" id="FOEN01000013">
    <property type="protein sequence ID" value="SEQ47955.1"/>
    <property type="molecule type" value="Genomic_DNA"/>
</dbReference>
<reference evidence="3 4" key="1">
    <citation type="submission" date="2016-10" db="EMBL/GenBank/DDBJ databases">
        <authorList>
            <person name="de Groot N.N."/>
        </authorList>
    </citation>
    <scope>NUCLEOTIDE SEQUENCE [LARGE SCALE GENOMIC DNA]</scope>
    <source>
        <strain evidence="3 4">DSM 15695</strain>
    </source>
</reference>
<protein>
    <submittedName>
        <fullName evidence="3">Uncharacterized protein</fullName>
    </submittedName>
</protein>
<evidence type="ECO:0000313" key="4">
    <source>
        <dbReference type="Proteomes" id="UP000198833"/>
    </source>
</evidence>
<accession>A0A1H9GCR6</accession>
<dbReference type="RefSeq" id="WP_092572603.1">
    <property type="nucleotide sequence ID" value="NZ_CALUDV010000030.1"/>
</dbReference>
<dbReference type="AlphaFoldDB" id="A0A1H9GCR6"/>
<name>A0A1H9GCR6_9LACT</name>
<organism evidence="3 4">
    <name type="scientific">Ignavigranum ruoffiae</name>
    <dbReference type="NCBI Taxonomy" id="89093"/>
    <lineage>
        <taxon>Bacteria</taxon>
        <taxon>Bacillati</taxon>
        <taxon>Bacillota</taxon>
        <taxon>Bacilli</taxon>
        <taxon>Lactobacillales</taxon>
        <taxon>Aerococcaceae</taxon>
        <taxon>Ignavigranum</taxon>
    </lineage>
</organism>
<sequence length="216" mass="24477">MKTKKQSLGLILVILALIAIIYLVSGYFLKPKNEVPDSPTVTDEQMQETSNQATDTKGQPFQEKIDANSPYPVASLDAGISISELRKAMDQYYQEVYTEEEKKMSQTKIDRQDIKRLQDSFKNNDSLKALKANVESVEMQVAGETVYVARIVLPFTYQEAEKIKANNDILVLNEALAQLGNHLIMIAYYDQSNKTLTPMHLTNSLNPLFYNETMKN</sequence>
<evidence type="ECO:0000256" key="1">
    <source>
        <dbReference type="SAM" id="MobiDB-lite"/>
    </source>
</evidence>
<keyword evidence="2" id="KW-1133">Transmembrane helix</keyword>
<feature type="region of interest" description="Disordered" evidence="1">
    <location>
        <begin position="36"/>
        <end position="57"/>
    </location>
</feature>
<proteinExistence type="predicted"/>
<dbReference type="Proteomes" id="UP000198833">
    <property type="component" value="Unassembled WGS sequence"/>
</dbReference>
<feature type="transmembrane region" description="Helical" evidence="2">
    <location>
        <begin position="7"/>
        <end position="29"/>
    </location>
</feature>
<feature type="compositionally biased region" description="Polar residues" evidence="1">
    <location>
        <begin position="39"/>
        <end position="57"/>
    </location>
</feature>
<keyword evidence="2" id="KW-0472">Membrane</keyword>
<keyword evidence="4" id="KW-1185">Reference proteome</keyword>
<keyword evidence="2" id="KW-0812">Transmembrane</keyword>
<evidence type="ECO:0000313" key="3">
    <source>
        <dbReference type="EMBL" id="SEQ47955.1"/>
    </source>
</evidence>
<gene>
    <name evidence="3" type="ORF">SAMN04488558_1134</name>
</gene>